<gene>
    <name evidence="3" type="primary">20199199</name>
    <name evidence="2" type="ORF">HELRODRAFT_161497</name>
</gene>
<feature type="compositionally biased region" description="Low complexity" evidence="1">
    <location>
        <begin position="63"/>
        <end position="73"/>
    </location>
</feature>
<accession>T1ERJ9</accession>
<feature type="compositionally biased region" description="Basic and acidic residues" evidence="1">
    <location>
        <begin position="42"/>
        <end position="53"/>
    </location>
</feature>
<feature type="region of interest" description="Disordered" evidence="1">
    <location>
        <begin position="39"/>
        <end position="73"/>
    </location>
</feature>
<dbReference type="EMBL" id="KB096742">
    <property type="protein sequence ID" value="ESO02252.1"/>
    <property type="molecule type" value="Genomic_DNA"/>
</dbReference>
<keyword evidence="4" id="KW-1185">Reference proteome</keyword>
<reference evidence="4" key="1">
    <citation type="submission" date="2012-12" db="EMBL/GenBank/DDBJ databases">
        <authorList>
            <person name="Hellsten U."/>
            <person name="Grimwood J."/>
            <person name="Chapman J.A."/>
            <person name="Shapiro H."/>
            <person name="Aerts A."/>
            <person name="Otillar R.P."/>
            <person name="Terry A.Y."/>
            <person name="Boore J.L."/>
            <person name="Simakov O."/>
            <person name="Marletaz F."/>
            <person name="Cho S.-J."/>
            <person name="Edsinger-Gonzales E."/>
            <person name="Havlak P."/>
            <person name="Kuo D.-H."/>
            <person name="Larsson T."/>
            <person name="Lv J."/>
            <person name="Arendt D."/>
            <person name="Savage R."/>
            <person name="Osoegawa K."/>
            <person name="de Jong P."/>
            <person name="Lindberg D.R."/>
            <person name="Seaver E.C."/>
            <person name="Weisblat D.A."/>
            <person name="Putnam N.H."/>
            <person name="Grigoriev I.V."/>
            <person name="Rokhsar D.S."/>
        </authorList>
    </citation>
    <scope>NUCLEOTIDE SEQUENCE</scope>
</reference>
<dbReference type="CTD" id="20199199"/>
<dbReference type="HOGENOM" id="CLU_1995072_0_0_1"/>
<dbReference type="KEGG" id="hro:HELRODRAFT_161497"/>
<dbReference type="Proteomes" id="UP000015101">
    <property type="component" value="Unassembled WGS sequence"/>
</dbReference>
<evidence type="ECO:0000313" key="2">
    <source>
        <dbReference type="EMBL" id="ESO02252.1"/>
    </source>
</evidence>
<organism evidence="3 4">
    <name type="scientific">Helobdella robusta</name>
    <name type="common">Californian leech</name>
    <dbReference type="NCBI Taxonomy" id="6412"/>
    <lineage>
        <taxon>Eukaryota</taxon>
        <taxon>Metazoa</taxon>
        <taxon>Spiralia</taxon>
        <taxon>Lophotrochozoa</taxon>
        <taxon>Annelida</taxon>
        <taxon>Clitellata</taxon>
        <taxon>Hirudinea</taxon>
        <taxon>Rhynchobdellida</taxon>
        <taxon>Glossiphoniidae</taxon>
        <taxon>Helobdella</taxon>
    </lineage>
</organism>
<evidence type="ECO:0000256" key="1">
    <source>
        <dbReference type="SAM" id="MobiDB-lite"/>
    </source>
</evidence>
<feature type="region of interest" description="Disordered" evidence="1">
    <location>
        <begin position="86"/>
        <end position="114"/>
    </location>
</feature>
<dbReference type="EMBL" id="AMQM01000830">
    <property type="status" value="NOT_ANNOTATED_CDS"/>
    <property type="molecule type" value="Genomic_DNA"/>
</dbReference>
<feature type="compositionally biased region" description="Basic and acidic residues" evidence="1">
    <location>
        <begin position="92"/>
        <end position="108"/>
    </location>
</feature>
<dbReference type="RefSeq" id="XP_009019660.1">
    <property type="nucleotide sequence ID" value="XM_009021412.1"/>
</dbReference>
<sequence>MSDNQVVFLVFRTPSELPRSALPFLLENNQAVKNTIRLKHQQKNDVNVEKNDDNNENEVTNHSLGSSTASGSTSFDDLVTVGLGVALPFNDGEGRTGGDSENRGRGSDDNGGDIWDVVLPVKEYY</sequence>
<dbReference type="GeneID" id="20199199"/>
<proteinExistence type="predicted"/>
<dbReference type="AlphaFoldDB" id="T1ERJ9"/>
<dbReference type="InParanoid" id="T1ERJ9"/>
<evidence type="ECO:0000313" key="3">
    <source>
        <dbReference type="EnsemblMetazoa" id="HelroP161497"/>
    </source>
</evidence>
<evidence type="ECO:0000313" key="4">
    <source>
        <dbReference type="Proteomes" id="UP000015101"/>
    </source>
</evidence>
<dbReference type="EnsemblMetazoa" id="HelroT161497">
    <property type="protein sequence ID" value="HelroP161497"/>
    <property type="gene ID" value="HelroG161497"/>
</dbReference>
<reference evidence="2 4" key="2">
    <citation type="journal article" date="2013" name="Nature">
        <title>Insights into bilaterian evolution from three spiralian genomes.</title>
        <authorList>
            <person name="Simakov O."/>
            <person name="Marletaz F."/>
            <person name="Cho S.J."/>
            <person name="Edsinger-Gonzales E."/>
            <person name="Havlak P."/>
            <person name="Hellsten U."/>
            <person name="Kuo D.H."/>
            <person name="Larsson T."/>
            <person name="Lv J."/>
            <person name="Arendt D."/>
            <person name="Savage R."/>
            <person name="Osoegawa K."/>
            <person name="de Jong P."/>
            <person name="Grimwood J."/>
            <person name="Chapman J.A."/>
            <person name="Shapiro H."/>
            <person name="Aerts A."/>
            <person name="Otillar R.P."/>
            <person name="Terry A.Y."/>
            <person name="Boore J.L."/>
            <person name="Grigoriev I.V."/>
            <person name="Lindberg D.R."/>
            <person name="Seaver E.C."/>
            <person name="Weisblat D.A."/>
            <person name="Putnam N.H."/>
            <person name="Rokhsar D.S."/>
        </authorList>
    </citation>
    <scope>NUCLEOTIDE SEQUENCE</scope>
</reference>
<name>T1ERJ9_HELRO</name>
<protein>
    <submittedName>
        <fullName evidence="2 3">Uncharacterized protein</fullName>
    </submittedName>
</protein>
<reference evidence="3" key="3">
    <citation type="submission" date="2015-06" db="UniProtKB">
        <authorList>
            <consortium name="EnsemblMetazoa"/>
        </authorList>
    </citation>
    <scope>IDENTIFICATION</scope>
</reference>